<name>A0A0F9YTP4_9ZZZZ</name>
<evidence type="ECO:0000256" key="4">
    <source>
        <dbReference type="ARBA" id="ARBA00022827"/>
    </source>
</evidence>
<dbReference type="InterPro" id="IPR018168">
    <property type="entry name" value="Ubi_Hdrlase_CS"/>
</dbReference>
<dbReference type="InterPro" id="IPR051205">
    <property type="entry name" value="UbiH/COQ6_monooxygenase"/>
</dbReference>
<dbReference type="AlphaFoldDB" id="A0A0F9YTP4"/>
<dbReference type="GO" id="GO:0071949">
    <property type="term" value="F:FAD binding"/>
    <property type="evidence" value="ECO:0007669"/>
    <property type="project" value="InterPro"/>
</dbReference>
<dbReference type="SUPFAM" id="SSF51905">
    <property type="entry name" value="FAD/NAD(P)-binding domain"/>
    <property type="match status" value="1"/>
</dbReference>
<comment type="similarity">
    <text evidence="2">Belongs to the UbiH/COQ6 family.</text>
</comment>
<dbReference type="Gene3D" id="3.50.50.60">
    <property type="entry name" value="FAD/NAD(P)-binding domain"/>
    <property type="match status" value="2"/>
</dbReference>
<feature type="domain" description="FAD-binding" evidence="7">
    <location>
        <begin position="15"/>
        <end position="354"/>
    </location>
</feature>
<keyword evidence="3" id="KW-0285">Flavoprotein</keyword>
<proteinExistence type="inferred from homology"/>
<keyword evidence="5" id="KW-0560">Oxidoreductase</keyword>
<dbReference type="PANTHER" id="PTHR43876">
    <property type="entry name" value="UBIQUINONE BIOSYNTHESIS MONOOXYGENASE COQ6, MITOCHONDRIAL"/>
    <property type="match status" value="1"/>
</dbReference>
<organism evidence="8">
    <name type="scientific">marine sediment metagenome</name>
    <dbReference type="NCBI Taxonomy" id="412755"/>
    <lineage>
        <taxon>unclassified sequences</taxon>
        <taxon>metagenomes</taxon>
        <taxon>ecological metagenomes</taxon>
    </lineage>
</organism>
<gene>
    <name evidence="8" type="ORF">LCGC14_0048890</name>
</gene>
<sequence>MSTAAQQPGSTQDFDLLIVGAGMVGSALACAMADTRLRIGLLDSQPLESIPAPTTASGFDPRVSALSAASEQILKSLGAWQRLPTGAGAGYRSMCVWDAEGTGEVHFDAQSLGESRLGHIVENYQVQNALLQQLTASRVTLLPKVTVQGLVREDTGWRLDGTDGQRLRAPLVIAADGARSRLRELAGFAMREWDYLHHALVTTVELSESHQHTAWQRFLPSGPLAFLPLPSKGEKHFCSIVWSLLPQRADAMMALDDVAFCAALTEALESRLGPVLSADRRVCIPLRQRHAKQYAMPGLVLVGDAAHSIHPLAGQGVNLGFLDAAELSDVLHAALERGESLAELTVLQRYERARMGSNLAVMAAMEGFERLFHAQALPLRWLRNAGMTLFDQTPLVKAQVMRRAMGLTGELPSLARP</sequence>
<evidence type="ECO:0000256" key="3">
    <source>
        <dbReference type="ARBA" id="ARBA00022630"/>
    </source>
</evidence>
<protein>
    <recommendedName>
        <fullName evidence="7">FAD-binding domain-containing protein</fullName>
    </recommendedName>
</protein>
<dbReference type="EMBL" id="LAZR01000010">
    <property type="protein sequence ID" value="KKO08194.1"/>
    <property type="molecule type" value="Genomic_DNA"/>
</dbReference>
<evidence type="ECO:0000256" key="5">
    <source>
        <dbReference type="ARBA" id="ARBA00023002"/>
    </source>
</evidence>
<comment type="caution">
    <text evidence="8">The sequence shown here is derived from an EMBL/GenBank/DDBJ whole genome shotgun (WGS) entry which is preliminary data.</text>
</comment>
<dbReference type="InterPro" id="IPR002938">
    <property type="entry name" value="FAD-bd"/>
</dbReference>
<dbReference type="FunFam" id="3.50.50.60:FF:000021">
    <property type="entry name" value="Ubiquinone biosynthesis monooxygenase COQ6"/>
    <property type="match status" value="1"/>
</dbReference>
<dbReference type="PROSITE" id="PS01304">
    <property type="entry name" value="UBIH"/>
    <property type="match status" value="1"/>
</dbReference>
<dbReference type="GO" id="GO:0019168">
    <property type="term" value="F:2-polyprenylphenol 6-hydroxylase activity"/>
    <property type="evidence" value="ECO:0007669"/>
    <property type="project" value="TreeGrafter"/>
</dbReference>
<evidence type="ECO:0000259" key="7">
    <source>
        <dbReference type="Pfam" id="PF01494"/>
    </source>
</evidence>
<keyword evidence="6" id="KW-0503">Monooxygenase</keyword>
<evidence type="ECO:0000256" key="6">
    <source>
        <dbReference type="ARBA" id="ARBA00023033"/>
    </source>
</evidence>
<comment type="cofactor">
    <cofactor evidence="1">
        <name>FAD</name>
        <dbReference type="ChEBI" id="CHEBI:57692"/>
    </cofactor>
</comment>
<dbReference type="InterPro" id="IPR010971">
    <property type="entry name" value="UbiH/COQ6"/>
</dbReference>
<dbReference type="PRINTS" id="PR00420">
    <property type="entry name" value="RNGMNOXGNASE"/>
</dbReference>
<dbReference type="NCBIfam" id="TIGR01988">
    <property type="entry name" value="Ubi-OHases"/>
    <property type="match status" value="1"/>
</dbReference>
<evidence type="ECO:0000256" key="1">
    <source>
        <dbReference type="ARBA" id="ARBA00001974"/>
    </source>
</evidence>
<evidence type="ECO:0000313" key="8">
    <source>
        <dbReference type="EMBL" id="KKO08194.1"/>
    </source>
</evidence>
<dbReference type="InterPro" id="IPR036188">
    <property type="entry name" value="FAD/NAD-bd_sf"/>
</dbReference>
<dbReference type="GO" id="GO:0006744">
    <property type="term" value="P:ubiquinone biosynthetic process"/>
    <property type="evidence" value="ECO:0007669"/>
    <property type="project" value="InterPro"/>
</dbReference>
<evidence type="ECO:0000256" key="2">
    <source>
        <dbReference type="ARBA" id="ARBA00005349"/>
    </source>
</evidence>
<reference evidence="8" key="1">
    <citation type="journal article" date="2015" name="Nature">
        <title>Complex archaea that bridge the gap between prokaryotes and eukaryotes.</title>
        <authorList>
            <person name="Spang A."/>
            <person name="Saw J.H."/>
            <person name="Jorgensen S.L."/>
            <person name="Zaremba-Niedzwiedzka K."/>
            <person name="Martijn J."/>
            <person name="Lind A.E."/>
            <person name="van Eijk R."/>
            <person name="Schleper C."/>
            <person name="Guy L."/>
            <person name="Ettema T.J."/>
        </authorList>
    </citation>
    <scope>NUCLEOTIDE SEQUENCE</scope>
</reference>
<accession>A0A0F9YTP4</accession>
<dbReference type="PANTHER" id="PTHR43876:SF7">
    <property type="entry name" value="UBIQUINONE BIOSYNTHESIS MONOOXYGENASE COQ6, MITOCHONDRIAL"/>
    <property type="match status" value="1"/>
</dbReference>
<keyword evidence="4" id="KW-0274">FAD</keyword>
<dbReference type="Pfam" id="PF01494">
    <property type="entry name" value="FAD_binding_3"/>
    <property type="match status" value="1"/>
</dbReference>